<dbReference type="SUPFAM" id="SSF57783">
    <property type="entry name" value="Zinc beta-ribbon"/>
    <property type="match status" value="1"/>
</dbReference>
<dbReference type="OrthoDB" id="20134at10239"/>
<evidence type="ECO:0000256" key="3">
    <source>
        <dbReference type="ARBA" id="ARBA00022833"/>
    </source>
</evidence>
<feature type="domain" description="Zinc finger CHC2-type" evidence="5">
    <location>
        <begin position="27"/>
        <end position="81"/>
    </location>
</feature>
<dbReference type="SMART" id="SM00400">
    <property type="entry name" value="ZnF_CHCC"/>
    <property type="match status" value="1"/>
</dbReference>
<dbReference type="GeneID" id="26517097"/>
<dbReference type="PANTHER" id="PTHR30313">
    <property type="entry name" value="DNA PRIMASE"/>
    <property type="match status" value="1"/>
</dbReference>
<protein>
    <recommendedName>
        <fullName evidence="5">Zinc finger CHC2-type domain-containing protein</fullName>
    </recommendedName>
</protein>
<dbReference type="Pfam" id="PF01807">
    <property type="entry name" value="Zn_ribbon_DnaG"/>
    <property type="match status" value="1"/>
</dbReference>
<dbReference type="GO" id="GO:0006269">
    <property type="term" value="P:DNA replication, synthesis of primer"/>
    <property type="evidence" value="ECO:0007669"/>
    <property type="project" value="TreeGrafter"/>
</dbReference>
<evidence type="ECO:0000313" key="6">
    <source>
        <dbReference type="EMBL" id="ALA48163.1"/>
    </source>
</evidence>
<dbReference type="KEGG" id="vg:26517097"/>
<evidence type="ECO:0000313" key="7">
    <source>
        <dbReference type="Proteomes" id="UP000203948"/>
    </source>
</evidence>
<dbReference type="GO" id="GO:0003677">
    <property type="term" value="F:DNA binding"/>
    <property type="evidence" value="ECO:0007669"/>
    <property type="project" value="InterPro"/>
</dbReference>
<dbReference type="InterPro" id="IPR050219">
    <property type="entry name" value="DnaG_primase"/>
</dbReference>
<feature type="region of interest" description="Disordered" evidence="4">
    <location>
        <begin position="95"/>
        <end position="129"/>
    </location>
</feature>
<dbReference type="GO" id="GO:0003899">
    <property type="term" value="F:DNA-directed RNA polymerase activity"/>
    <property type="evidence" value="ECO:0007669"/>
    <property type="project" value="InterPro"/>
</dbReference>
<dbReference type="GO" id="GO:0008270">
    <property type="term" value="F:zinc ion binding"/>
    <property type="evidence" value="ECO:0007669"/>
    <property type="project" value="UniProtKB-KW"/>
</dbReference>
<keyword evidence="1" id="KW-0479">Metal-binding</keyword>
<dbReference type="RefSeq" id="YP_009188044.1">
    <property type="nucleotide sequence ID" value="NC_028662.1"/>
</dbReference>
<organism evidence="6 7">
    <name type="scientific">Mycobacterium phage Phlei</name>
    <dbReference type="NCBI Taxonomy" id="1690684"/>
    <lineage>
        <taxon>Viruses</taxon>
        <taxon>Duplodnaviria</taxon>
        <taxon>Heunggongvirae</taxon>
        <taxon>Uroviricota</taxon>
        <taxon>Caudoviricetes</taxon>
        <taxon>Phleivirus</taxon>
        <taxon>Phleivirus Phlei</taxon>
    </lineage>
</organism>
<evidence type="ECO:0000256" key="4">
    <source>
        <dbReference type="SAM" id="MobiDB-lite"/>
    </source>
</evidence>
<keyword evidence="7" id="KW-1185">Reference proteome</keyword>
<keyword evidence="2" id="KW-0863">Zinc-finger</keyword>
<dbReference type="InterPro" id="IPR002694">
    <property type="entry name" value="Znf_CHC2"/>
</dbReference>
<reference evidence="6 7" key="1">
    <citation type="journal article" date="2016" name="Arch. Virol.">
        <title>Genome sequence of a cluster A13 mycobacteriophage detected in Mycobacterium phlei over a half century ago.</title>
        <authorList>
            <person name="Marton S."/>
            <person name="Feher E."/>
            <person name="Horvath B."/>
            <person name="Haber K."/>
            <person name="Somogyi P."/>
            <person name="Minarovits J."/>
            <person name="Banyai K."/>
        </authorList>
    </citation>
    <scope>NUCLEOTIDE SEQUENCE [LARGE SCALE GENOMIC DNA]</scope>
</reference>
<keyword evidence="3" id="KW-0862">Zinc</keyword>
<dbReference type="InterPro" id="IPR036977">
    <property type="entry name" value="DNA_primase_Znf_CHC2"/>
</dbReference>
<evidence type="ECO:0000259" key="5">
    <source>
        <dbReference type="SMART" id="SM00400"/>
    </source>
</evidence>
<dbReference type="EMBL" id="KT206225">
    <property type="protein sequence ID" value="ALA48163.1"/>
    <property type="molecule type" value="Genomic_DNA"/>
</dbReference>
<sequence>MTDSYIAKVILRYYPEWEPPADTREWNPCLCPFHGESNPSAAVSYDYQAFRCMACGVKGDAISLIRHEEEVTFAEAKRIAEEIAVGSGIAVPGKSARKSSRRVFGQPGTGSRGDQPVRTWVRGRTTPWS</sequence>
<proteinExistence type="predicted"/>
<evidence type="ECO:0000256" key="1">
    <source>
        <dbReference type="ARBA" id="ARBA00022723"/>
    </source>
</evidence>
<accession>A0A0N9BDN1</accession>
<evidence type="ECO:0000256" key="2">
    <source>
        <dbReference type="ARBA" id="ARBA00022771"/>
    </source>
</evidence>
<dbReference type="PANTHER" id="PTHR30313:SF2">
    <property type="entry name" value="DNA PRIMASE"/>
    <property type="match status" value="1"/>
</dbReference>
<name>A0A0N9BDN1_9CAUD</name>
<dbReference type="Proteomes" id="UP000203948">
    <property type="component" value="Segment"/>
</dbReference>
<dbReference type="Gene3D" id="3.90.580.10">
    <property type="entry name" value="Zinc finger, CHC2-type domain"/>
    <property type="match status" value="1"/>
</dbReference>